<evidence type="ECO:0000313" key="2">
    <source>
        <dbReference type="EMBL" id="MBM7470619.1"/>
    </source>
</evidence>
<dbReference type="EMBL" id="JAFBBU010000001">
    <property type="protein sequence ID" value="MBM7470619.1"/>
    <property type="molecule type" value="Genomic_DNA"/>
</dbReference>
<keyword evidence="1" id="KW-0472">Membrane</keyword>
<dbReference type="RefSeq" id="WP_205106345.1">
    <property type="nucleotide sequence ID" value="NZ_BAAAHT010000018.1"/>
</dbReference>
<feature type="transmembrane region" description="Helical" evidence="1">
    <location>
        <begin position="75"/>
        <end position="93"/>
    </location>
</feature>
<sequence length="103" mass="11107">MSVPREPTRPLTGSTVDTRRAARDLIGGFLTPEFIVYVIIVLAVIITSSVVDGATVTNSDGSHTTGPDPFDATQAMQYIVFLTIGYLIATGLARTNRNTHRDI</sequence>
<keyword evidence="3" id="KW-1185">Reference proteome</keyword>
<dbReference type="Proteomes" id="UP000776164">
    <property type="component" value="Unassembled WGS sequence"/>
</dbReference>
<comment type="caution">
    <text evidence="2">The sequence shown here is derived from an EMBL/GenBank/DDBJ whole genome shotgun (WGS) entry which is preliminary data.</text>
</comment>
<keyword evidence="1" id="KW-0812">Transmembrane</keyword>
<reference evidence="2 3" key="1">
    <citation type="submission" date="2021-01" db="EMBL/GenBank/DDBJ databases">
        <title>Sequencing the genomes of 1000 actinobacteria strains.</title>
        <authorList>
            <person name="Klenk H.-P."/>
        </authorList>
    </citation>
    <scope>NUCLEOTIDE SEQUENCE [LARGE SCALE GENOMIC DNA]</scope>
    <source>
        <strain evidence="2 3">DSM 13057</strain>
    </source>
</reference>
<accession>A0ABS2L0Q1</accession>
<keyword evidence="1" id="KW-1133">Transmembrane helix</keyword>
<evidence type="ECO:0000256" key="1">
    <source>
        <dbReference type="SAM" id="Phobius"/>
    </source>
</evidence>
<gene>
    <name evidence="2" type="ORF">JOE66_000253</name>
</gene>
<name>A0ABS2L0Q1_9MICO</name>
<organism evidence="2 3">
    <name type="scientific">Subtercola frigoramans</name>
    <dbReference type="NCBI Taxonomy" id="120298"/>
    <lineage>
        <taxon>Bacteria</taxon>
        <taxon>Bacillati</taxon>
        <taxon>Actinomycetota</taxon>
        <taxon>Actinomycetes</taxon>
        <taxon>Micrococcales</taxon>
        <taxon>Microbacteriaceae</taxon>
        <taxon>Subtercola</taxon>
    </lineage>
</organism>
<evidence type="ECO:0000313" key="3">
    <source>
        <dbReference type="Proteomes" id="UP000776164"/>
    </source>
</evidence>
<protein>
    <submittedName>
        <fullName evidence="2">Uncharacterized protein</fullName>
    </submittedName>
</protein>
<feature type="transmembrane region" description="Helical" evidence="1">
    <location>
        <begin position="34"/>
        <end position="55"/>
    </location>
</feature>
<proteinExistence type="predicted"/>